<dbReference type="Proteomes" id="UP000324326">
    <property type="component" value="Unassembled WGS sequence"/>
</dbReference>
<reference evidence="1 2" key="1">
    <citation type="submission" date="2018-08" db="EMBL/GenBank/DDBJ databases">
        <title>Bacillus phenotypic plasticity.</title>
        <authorList>
            <person name="Hurtado E."/>
        </authorList>
    </citation>
    <scope>NUCLEOTIDE SEQUENCE [LARGE SCALE GENOMIC DNA]</scope>
    <source>
        <strain evidence="1 2">427</strain>
    </source>
</reference>
<accession>A0A5M8RFQ3</accession>
<name>A0A5M8RFQ3_9BACI</name>
<comment type="caution">
    <text evidence="1">The sequence shown here is derived from an EMBL/GenBank/DDBJ whole genome shotgun (WGS) entry which is preliminary data.</text>
</comment>
<dbReference type="EMBL" id="QSND01000008">
    <property type="protein sequence ID" value="KAA6446671.1"/>
    <property type="molecule type" value="Genomic_DNA"/>
</dbReference>
<evidence type="ECO:0000313" key="1">
    <source>
        <dbReference type="EMBL" id="KAA6446671.1"/>
    </source>
</evidence>
<organism evidence="1 2">
    <name type="scientific">Bacillus swezeyi</name>
    <dbReference type="NCBI Taxonomy" id="1925020"/>
    <lineage>
        <taxon>Bacteria</taxon>
        <taxon>Bacillati</taxon>
        <taxon>Bacillota</taxon>
        <taxon>Bacilli</taxon>
        <taxon>Bacillales</taxon>
        <taxon>Bacillaceae</taxon>
        <taxon>Bacillus</taxon>
    </lineage>
</organism>
<proteinExistence type="predicted"/>
<evidence type="ECO:0000313" key="2">
    <source>
        <dbReference type="Proteomes" id="UP000324326"/>
    </source>
</evidence>
<dbReference type="AlphaFoldDB" id="A0A5M8RFQ3"/>
<protein>
    <submittedName>
        <fullName evidence="1">Uncharacterized protein</fullName>
    </submittedName>
</protein>
<gene>
    <name evidence="1" type="ORF">DX927_23540</name>
</gene>
<dbReference type="RefSeq" id="WP_148959172.1">
    <property type="nucleotide sequence ID" value="NZ_QSND01000008.1"/>
</dbReference>
<sequence length="76" mass="8933">MVILSLNVNKFLLLDEKLKPELLNYNCAILAEIEGTTVLLKEVDVNDIIKQIEEQKNVQPTPRRDWFDINDMSQYR</sequence>